<evidence type="ECO:0000313" key="6">
    <source>
        <dbReference type="Proteomes" id="UP000226079"/>
    </source>
</evidence>
<keyword evidence="2" id="KW-0808">Transferase</keyword>
<sequence>MAGRTILIANPSADVYGSDLQLLESVSALAGADYRVLVTMPSDGPLTARLRDRGAEVLLIDYPVLRKAHLSPLRFLGLVGAAIVAVPRLVWLLRQTVPDALYVNTVTLPWWLLAGRLARVPTLCHVHEAEAPSSQLIGRALFAPLRLANQVIVVSRTALDAIGPAARRVSVIYNGVPQPDEPVHPAPMTSPVRAVCVGRLSARKAPHVALEAVALLRSRGYDVQLELIGSVFAGNEAYEQQLRERAARPDLAGAISFAGYCSPIWPKLAAAQLAIQPSYNESLGNAVIEEQYALRPVVATGVYGHLESIVDQQTGLLVPPDDPEALATAVARLIDEPELAARIAEAARRSAQEKFSVERYATELVACVEGVLR</sequence>
<proteinExistence type="predicted"/>
<evidence type="ECO:0000259" key="4">
    <source>
        <dbReference type="Pfam" id="PF13439"/>
    </source>
</evidence>
<dbReference type="EMBL" id="PDJC01000001">
    <property type="protein sequence ID" value="PFG15649.1"/>
    <property type="molecule type" value="Genomic_DNA"/>
</dbReference>
<dbReference type="Gene3D" id="3.40.50.2000">
    <property type="entry name" value="Glycogen Phosphorylase B"/>
    <property type="match status" value="2"/>
</dbReference>
<dbReference type="InterPro" id="IPR028098">
    <property type="entry name" value="Glyco_trans_4-like_N"/>
</dbReference>
<gene>
    <name evidence="5" type="ORF">ATK74_0169</name>
</gene>
<dbReference type="Proteomes" id="UP000226079">
    <property type="component" value="Unassembled WGS sequence"/>
</dbReference>
<comment type="caution">
    <text evidence="5">The sequence shown here is derived from an EMBL/GenBank/DDBJ whole genome shotgun (WGS) entry which is preliminary data.</text>
</comment>
<keyword evidence="1" id="KW-0328">Glycosyltransferase</keyword>
<evidence type="ECO:0000256" key="1">
    <source>
        <dbReference type="ARBA" id="ARBA00022676"/>
    </source>
</evidence>
<evidence type="ECO:0000256" key="2">
    <source>
        <dbReference type="ARBA" id="ARBA00022679"/>
    </source>
</evidence>
<dbReference type="SUPFAM" id="SSF53756">
    <property type="entry name" value="UDP-Glycosyltransferase/glycogen phosphorylase"/>
    <property type="match status" value="1"/>
</dbReference>
<feature type="domain" description="Glycosyl transferase family 1" evidence="3">
    <location>
        <begin position="193"/>
        <end position="349"/>
    </location>
</feature>
<dbReference type="InterPro" id="IPR001296">
    <property type="entry name" value="Glyco_trans_1"/>
</dbReference>
<dbReference type="Pfam" id="PF00534">
    <property type="entry name" value="Glycos_transf_1"/>
    <property type="match status" value="1"/>
</dbReference>
<evidence type="ECO:0000259" key="3">
    <source>
        <dbReference type="Pfam" id="PF00534"/>
    </source>
</evidence>
<accession>A0A2A9CQ29</accession>
<dbReference type="RefSeq" id="WP_211283242.1">
    <property type="nucleotide sequence ID" value="NZ_PDJC01000001.1"/>
</dbReference>
<feature type="domain" description="Glycosyltransferase subfamily 4-like N-terminal" evidence="4">
    <location>
        <begin position="23"/>
        <end position="176"/>
    </location>
</feature>
<organism evidence="5 6">
    <name type="scientific">Propionicimonas paludicola</name>
    <dbReference type="NCBI Taxonomy" id="185243"/>
    <lineage>
        <taxon>Bacteria</taxon>
        <taxon>Bacillati</taxon>
        <taxon>Actinomycetota</taxon>
        <taxon>Actinomycetes</taxon>
        <taxon>Propionibacteriales</taxon>
        <taxon>Nocardioidaceae</taxon>
        <taxon>Propionicimonas</taxon>
    </lineage>
</organism>
<dbReference type="CDD" id="cd03801">
    <property type="entry name" value="GT4_PimA-like"/>
    <property type="match status" value="1"/>
</dbReference>
<dbReference type="Pfam" id="PF13439">
    <property type="entry name" value="Glyco_transf_4"/>
    <property type="match status" value="1"/>
</dbReference>
<name>A0A2A9CQ29_9ACTN</name>
<dbReference type="PANTHER" id="PTHR12526:SF510">
    <property type="entry name" value="D-INOSITOL 3-PHOSPHATE GLYCOSYLTRANSFERASE"/>
    <property type="match status" value="1"/>
</dbReference>
<dbReference type="GO" id="GO:0016757">
    <property type="term" value="F:glycosyltransferase activity"/>
    <property type="evidence" value="ECO:0007669"/>
    <property type="project" value="UniProtKB-KW"/>
</dbReference>
<protein>
    <recommendedName>
        <fullName evidence="7">Glycosyltransferase involved in cell wall biosynthesis</fullName>
    </recommendedName>
</protein>
<dbReference type="AlphaFoldDB" id="A0A2A9CQ29"/>
<dbReference type="PANTHER" id="PTHR12526">
    <property type="entry name" value="GLYCOSYLTRANSFERASE"/>
    <property type="match status" value="1"/>
</dbReference>
<evidence type="ECO:0000313" key="5">
    <source>
        <dbReference type="EMBL" id="PFG15649.1"/>
    </source>
</evidence>
<reference evidence="5 6" key="1">
    <citation type="submission" date="2017-10" db="EMBL/GenBank/DDBJ databases">
        <title>Sequencing the genomes of 1000 actinobacteria strains.</title>
        <authorList>
            <person name="Klenk H.-P."/>
        </authorList>
    </citation>
    <scope>NUCLEOTIDE SEQUENCE [LARGE SCALE GENOMIC DNA]</scope>
    <source>
        <strain evidence="5 6">DSM 15597</strain>
    </source>
</reference>
<evidence type="ECO:0008006" key="7">
    <source>
        <dbReference type="Google" id="ProtNLM"/>
    </source>
</evidence>
<keyword evidence="6" id="KW-1185">Reference proteome</keyword>